<name>A0ABR9WET8_9BACT</name>
<comment type="caution">
    <text evidence="5">The sequence shown here is derived from an EMBL/GenBank/DDBJ whole genome shotgun (WGS) entry which is preliminary data.</text>
</comment>
<dbReference type="PIRSF" id="PIRSF000126">
    <property type="entry name" value="11-beta-HSD1"/>
    <property type="match status" value="1"/>
</dbReference>
<evidence type="ECO:0000256" key="4">
    <source>
        <dbReference type="SAM" id="Phobius"/>
    </source>
</evidence>
<dbReference type="RefSeq" id="WP_194122101.1">
    <property type="nucleotide sequence ID" value="NZ_JACYGY010000001.1"/>
</dbReference>
<dbReference type="Gene3D" id="3.40.50.720">
    <property type="entry name" value="NAD(P)-binding Rossmann-like Domain"/>
    <property type="match status" value="1"/>
</dbReference>
<accession>A0ABR9WET8</accession>
<dbReference type="PANTHER" id="PTHR43899">
    <property type="entry name" value="RH59310P"/>
    <property type="match status" value="1"/>
</dbReference>
<protein>
    <submittedName>
        <fullName evidence="5">SDR family NAD(P)-dependent oxidoreductase</fullName>
    </submittedName>
</protein>
<keyword evidence="4" id="KW-0812">Transmembrane</keyword>
<keyword evidence="4" id="KW-1133">Transmembrane helix</keyword>
<dbReference type="EMBL" id="JACYGY010000001">
    <property type="protein sequence ID" value="MBE9464017.1"/>
    <property type="molecule type" value="Genomic_DNA"/>
</dbReference>
<dbReference type="Pfam" id="PF00106">
    <property type="entry name" value="adh_short"/>
    <property type="match status" value="1"/>
</dbReference>
<keyword evidence="6" id="KW-1185">Reference proteome</keyword>
<dbReference type="InterPro" id="IPR002347">
    <property type="entry name" value="SDR_fam"/>
</dbReference>
<comment type="similarity">
    <text evidence="1 3">Belongs to the short-chain dehydrogenases/reductases (SDR) family.</text>
</comment>
<evidence type="ECO:0000313" key="5">
    <source>
        <dbReference type="EMBL" id="MBE9464017.1"/>
    </source>
</evidence>
<sequence>MKIYQVTFTHLVNFIGIVAVFRIIFRFVTFVYIYIRPSSILRYKTEGAYAVVTGASDGIGKGIALELAAKGFNLILHAKDSVKMNTVISDALMINPSLDIRCVIHDSSVYGIPDISGIEHLPIKILVNNVGIGPIKAFSQLSAAEIDAIVNVNILFATQLTNRLLPFLSGDSLILNISSYAGILPPPFLAVYAATKAYNNAFSKSLSIELENIETISILTGSVHTGSNKKPVSFLRPSSQHFAKKVLSVVGCGKKSVMPYWPHAAQTYLLSLLPERMMDNAMKNSMQKEVSNR</sequence>
<evidence type="ECO:0000313" key="6">
    <source>
        <dbReference type="Proteomes" id="UP000634134"/>
    </source>
</evidence>
<proteinExistence type="inferred from homology"/>
<dbReference type="InterPro" id="IPR051019">
    <property type="entry name" value="VLCFA-Steroid_DH"/>
</dbReference>
<keyword evidence="4" id="KW-0472">Membrane</keyword>
<feature type="transmembrane region" description="Helical" evidence="4">
    <location>
        <begin position="12"/>
        <end position="35"/>
    </location>
</feature>
<evidence type="ECO:0000256" key="3">
    <source>
        <dbReference type="RuleBase" id="RU000363"/>
    </source>
</evidence>
<evidence type="ECO:0000256" key="2">
    <source>
        <dbReference type="ARBA" id="ARBA00023002"/>
    </source>
</evidence>
<dbReference type="SUPFAM" id="SSF51735">
    <property type="entry name" value="NAD(P)-binding Rossmann-fold domains"/>
    <property type="match status" value="1"/>
</dbReference>
<evidence type="ECO:0000256" key="1">
    <source>
        <dbReference type="ARBA" id="ARBA00006484"/>
    </source>
</evidence>
<keyword evidence="2" id="KW-0560">Oxidoreductase</keyword>
<dbReference type="PRINTS" id="PR00080">
    <property type="entry name" value="SDRFAMILY"/>
</dbReference>
<dbReference type="Proteomes" id="UP000634134">
    <property type="component" value="Unassembled WGS sequence"/>
</dbReference>
<dbReference type="PRINTS" id="PR00081">
    <property type="entry name" value="GDHRDH"/>
</dbReference>
<organism evidence="5 6">
    <name type="scientific">Dyadobacter subterraneus</name>
    <dbReference type="NCBI Taxonomy" id="2773304"/>
    <lineage>
        <taxon>Bacteria</taxon>
        <taxon>Pseudomonadati</taxon>
        <taxon>Bacteroidota</taxon>
        <taxon>Cytophagia</taxon>
        <taxon>Cytophagales</taxon>
        <taxon>Spirosomataceae</taxon>
        <taxon>Dyadobacter</taxon>
    </lineage>
</organism>
<reference evidence="6" key="1">
    <citation type="submission" date="2023-07" db="EMBL/GenBank/DDBJ databases">
        <title>Dyadobacter sp. nov 'subterranea' isolated from contaminted grondwater.</title>
        <authorList>
            <person name="Szabo I."/>
            <person name="Al-Omari J."/>
            <person name="Szerdahelyi S.G."/>
            <person name="Rado J."/>
        </authorList>
    </citation>
    <scope>NUCLEOTIDE SEQUENCE [LARGE SCALE GENOMIC DNA]</scope>
    <source>
        <strain evidence="6">UP-52</strain>
    </source>
</reference>
<dbReference type="InterPro" id="IPR036291">
    <property type="entry name" value="NAD(P)-bd_dom_sf"/>
</dbReference>
<gene>
    <name evidence="5" type="ORF">IEE83_19200</name>
</gene>
<dbReference type="PANTHER" id="PTHR43899:SF13">
    <property type="entry name" value="RH59310P"/>
    <property type="match status" value="1"/>
</dbReference>